<keyword evidence="2" id="KW-1185">Reference proteome</keyword>
<proteinExistence type="predicted"/>
<protein>
    <recommendedName>
        <fullName evidence="3">Soluble ligand binding domain-containing protein</fullName>
    </recommendedName>
</protein>
<comment type="caution">
    <text evidence="1">The sequence shown here is derived from an EMBL/GenBank/DDBJ whole genome shotgun (WGS) entry which is preliminary data.</text>
</comment>
<reference evidence="1 2" key="1">
    <citation type="submission" date="2019-07" db="EMBL/GenBank/DDBJ databases">
        <title>Whole genome shotgun sequence of Brevifollis gellanilyticus NBRC 108608.</title>
        <authorList>
            <person name="Hosoyama A."/>
            <person name="Uohara A."/>
            <person name="Ohji S."/>
            <person name="Ichikawa N."/>
        </authorList>
    </citation>
    <scope>NUCLEOTIDE SEQUENCE [LARGE SCALE GENOMIC DNA]</scope>
    <source>
        <strain evidence="1 2">NBRC 108608</strain>
    </source>
</reference>
<accession>A0A512MHK6</accession>
<gene>
    <name evidence="1" type="ORF">BGE01nite_55030</name>
</gene>
<dbReference type="Proteomes" id="UP000321577">
    <property type="component" value="Unassembled WGS sequence"/>
</dbReference>
<sequence>MVAAPFPLLMTRLFHSLPLLLVVALGVSACATVKRFTPDLSKIKLPKIKVPMPPMPNFSSLKKITNIIPGMPDTDKESVDDPQMPFNARGTLGYGHTLRLHVYEGSRSPKRIYNDVVMIDSHGVIDLGKAGTARIGGSTLAKAAATIATTFRVNLALGRTTTVHILSVEDTPVVSVRGDVISDEFIPAWEDMTIEQAVRVAGGRKLGSTAHGVYLIREGERRYFSSLESANELEPEPGDIIELSSDI</sequence>
<name>A0A512MHK6_9BACT</name>
<evidence type="ECO:0008006" key="3">
    <source>
        <dbReference type="Google" id="ProtNLM"/>
    </source>
</evidence>
<evidence type="ECO:0000313" key="1">
    <source>
        <dbReference type="EMBL" id="GEP46212.1"/>
    </source>
</evidence>
<organism evidence="1 2">
    <name type="scientific">Brevifollis gellanilyticus</name>
    <dbReference type="NCBI Taxonomy" id="748831"/>
    <lineage>
        <taxon>Bacteria</taxon>
        <taxon>Pseudomonadati</taxon>
        <taxon>Verrucomicrobiota</taxon>
        <taxon>Verrucomicrobiia</taxon>
        <taxon>Verrucomicrobiales</taxon>
        <taxon>Verrucomicrobiaceae</taxon>
    </lineage>
</organism>
<dbReference type="AlphaFoldDB" id="A0A512MHK6"/>
<evidence type="ECO:0000313" key="2">
    <source>
        <dbReference type="Proteomes" id="UP000321577"/>
    </source>
</evidence>
<dbReference type="EMBL" id="BKAG01000077">
    <property type="protein sequence ID" value="GEP46212.1"/>
    <property type="molecule type" value="Genomic_DNA"/>
</dbReference>